<dbReference type="PANTHER" id="PTHR11132">
    <property type="entry name" value="SOLUTE CARRIER FAMILY 35"/>
    <property type="match status" value="1"/>
</dbReference>
<feature type="transmembrane region" description="Helical" evidence="5">
    <location>
        <begin position="134"/>
        <end position="151"/>
    </location>
</feature>
<dbReference type="Pfam" id="PF03151">
    <property type="entry name" value="TPT"/>
    <property type="match status" value="1"/>
</dbReference>
<feature type="transmembrane region" description="Helical" evidence="5">
    <location>
        <begin position="188"/>
        <end position="208"/>
    </location>
</feature>
<feature type="transmembrane region" description="Helical" evidence="5">
    <location>
        <begin position="228"/>
        <end position="261"/>
    </location>
</feature>
<organism evidence="7">
    <name type="scientific">Medioppia subpectinata</name>
    <dbReference type="NCBI Taxonomy" id="1979941"/>
    <lineage>
        <taxon>Eukaryota</taxon>
        <taxon>Metazoa</taxon>
        <taxon>Ecdysozoa</taxon>
        <taxon>Arthropoda</taxon>
        <taxon>Chelicerata</taxon>
        <taxon>Arachnida</taxon>
        <taxon>Acari</taxon>
        <taxon>Acariformes</taxon>
        <taxon>Sarcoptiformes</taxon>
        <taxon>Oribatida</taxon>
        <taxon>Brachypylina</taxon>
        <taxon>Oppioidea</taxon>
        <taxon>Oppiidae</taxon>
        <taxon>Medioppia</taxon>
    </lineage>
</organism>
<feature type="transmembrane region" description="Helical" evidence="5">
    <location>
        <begin position="97"/>
        <end position="122"/>
    </location>
</feature>
<feature type="transmembrane region" description="Helical" evidence="5">
    <location>
        <begin position="12"/>
        <end position="29"/>
    </location>
</feature>
<dbReference type="InterPro" id="IPR037185">
    <property type="entry name" value="EmrE-like"/>
</dbReference>
<dbReference type="Proteomes" id="UP000759131">
    <property type="component" value="Unassembled WGS sequence"/>
</dbReference>
<evidence type="ECO:0000256" key="5">
    <source>
        <dbReference type="SAM" id="Phobius"/>
    </source>
</evidence>
<keyword evidence="8" id="KW-1185">Reference proteome</keyword>
<evidence type="ECO:0000313" key="7">
    <source>
        <dbReference type="EMBL" id="CAD7633645.1"/>
    </source>
</evidence>
<evidence type="ECO:0000313" key="8">
    <source>
        <dbReference type="Proteomes" id="UP000759131"/>
    </source>
</evidence>
<feature type="transmembrane region" description="Helical" evidence="5">
    <location>
        <begin position="74"/>
        <end position="91"/>
    </location>
</feature>
<dbReference type="OrthoDB" id="6418713at2759"/>
<dbReference type="AlphaFoldDB" id="A0A7R9Q5T5"/>
<evidence type="ECO:0000256" key="2">
    <source>
        <dbReference type="ARBA" id="ARBA00022692"/>
    </source>
</evidence>
<dbReference type="SUPFAM" id="SSF103481">
    <property type="entry name" value="Multidrug resistance efflux transporter EmrE"/>
    <property type="match status" value="1"/>
</dbReference>
<gene>
    <name evidence="7" type="ORF">OSB1V03_LOCUS14041</name>
</gene>
<feature type="transmembrane region" description="Helical" evidence="5">
    <location>
        <begin position="282"/>
        <end position="300"/>
    </location>
</feature>
<evidence type="ECO:0000259" key="6">
    <source>
        <dbReference type="Pfam" id="PF03151"/>
    </source>
</evidence>
<protein>
    <recommendedName>
        <fullName evidence="6">Sugar phosphate transporter domain-containing protein</fullName>
    </recommendedName>
</protein>
<name>A0A7R9Q5T5_9ACAR</name>
<comment type="subcellular location">
    <subcellularLocation>
        <location evidence="1">Membrane</location>
        <topology evidence="1">Multi-pass membrane protein</topology>
    </subcellularLocation>
</comment>
<accession>A0A7R9Q5T5</accession>
<dbReference type="EMBL" id="OC867690">
    <property type="protein sequence ID" value="CAD7633645.1"/>
    <property type="molecule type" value="Genomic_DNA"/>
</dbReference>
<dbReference type="EMBL" id="CAJPIZ010013115">
    <property type="protein sequence ID" value="CAG2114075.1"/>
    <property type="molecule type" value="Genomic_DNA"/>
</dbReference>
<dbReference type="InterPro" id="IPR050186">
    <property type="entry name" value="TPT_transporter"/>
</dbReference>
<evidence type="ECO:0000256" key="1">
    <source>
        <dbReference type="ARBA" id="ARBA00004141"/>
    </source>
</evidence>
<feature type="transmembrane region" description="Helical" evidence="5">
    <location>
        <begin position="41"/>
        <end position="62"/>
    </location>
</feature>
<dbReference type="GO" id="GO:0016020">
    <property type="term" value="C:membrane"/>
    <property type="evidence" value="ECO:0007669"/>
    <property type="project" value="UniProtKB-SubCell"/>
</dbReference>
<feature type="transmembrane region" description="Helical" evidence="5">
    <location>
        <begin position="157"/>
        <end position="176"/>
    </location>
</feature>
<dbReference type="InterPro" id="IPR004853">
    <property type="entry name" value="Sugar_P_trans_dom"/>
</dbReference>
<reference evidence="7" key="1">
    <citation type="submission" date="2020-11" db="EMBL/GenBank/DDBJ databases">
        <authorList>
            <person name="Tran Van P."/>
        </authorList>
    </citation>
    <scope>NUCLEOTIDE SEQUENCE</scope>
</reference>
<proteinExistence type="predicted"/>
<keyword evidence="3 5" id="KW-1133">Transmembrane helix</keyword>
<evidence type="ECO:0000256" key="3">
    <source>
        <dbReference type="ARBA" id="ARBA00022989"/>
    </source>
</evidence>
<sequence length="363" mass="40981">MSVAERRTVSRVLVLCVLWYMTSAGNNVIGKLVLQSFPYPITVTIVQLLSITIYSVPALSLLKTGPKRQPQLEWSYYVKIIIPLAFGKFFASVSSHISLWAVPVSYAHTVKASMPFFVVILSRVILGEKQTTKIYLSLAPIVIGIMIATITELEFNMIGLFSALFSIFVFSLQNIFSKKVLRETSIHHLKLLHLLARLALMMFIPVWFWHDFLDILYSESTSTMDGWVVAMLLFIDGLANFLQNVIAFTVLSLVTPLTYAVCNASKRIAIITFSVIMFRNPVTPMNALGMFLAVFGVFYYNKVSFGSAKYDAMEEEKKQPILPVTKSDTNLLLKFANTSHQNLGFNHIRNGTHNVRNGHTYHY</sequence>
<feature type="domain" description="Sugar phosphate transporter" evidence="6">
    <location>
        <begin position="11"/>
        <end position="301"/>
    </location>
</feature>
<keyword evidence="4 5" id="KW-0472">Membrane</keyword>
<evidence type="ECO:0000256" key="4">
    <source>
        <dbReference type="ARBA" id="ARBA00023136"/>
    </source>
</evidence>
<keyword evidence="2 5" id="KW-0812">Transmembrane</keyword>